<protein>
    <recommendedName>
        <fullName evidence="2 10">Dihydrolipoyl dehydrogenase</fullName>
        <ecNumber evidence="2 10">1.8.1.4</ecNumber>
    </recommendedName>
</protein>
<gene>
    <name evidence="13" type="primary">lpdA</name>
    <name evidence="13" type="ORF">IPJ89_03790</name>
</gene>
<dbReference type="Gene3D" id="3.30.390.30">
    <property type="match status" value="1"/>
</dbReference>
<evidence type="ECO:0000256" key="8">
    <source>
        <dbReference type="ARBA" id="ARBA00023284"/>
    </source>
</evidence>
<evidence type="ECO:0000256" key="6">
    <source>
        <dbReference type="ARBA" id="ARBA00023027"/>
    </source>
</evidence>
<comment type="similarity">
    <text evidence="1 10">Belongs to the class-I pyridine nucleotide-disulfide oxidoreductase family.</text>
</comment>
<dbReference type="SUPFAM" id="SSF55424">
    <property type="entry name" value="FAD/NAD-linked reductases, dimerisation (C-terminal) domain"/>
    <property type="match status" value="1"/>
</dbReference>
<dbReference type="PANTHER" id="PTHR22912">
    <property type="entry name" value="DISULFIDE OXIDOREDUCTASE"/>
    <property type="match status" value="1"/>
</dbReference>
<dbReference type="PRINTS" id="PR00368">
    <property type="entry name" value="FADPNR"/>
</dbReference>
<dbReference type="PRINTS" id="PR00411">
    <property type="entry name" value="PNDRDTASEI"/>
</dbReference>
<reference evidence="13" key="1">
    <citation type="submission" date="2020-11" db="EMBL/GenBank/DDBJ databases">
        <title>Connecting structure to function with the recovery of over 1000 high-quality activated sludge metagenome-assembled genomes encoding full-length rRNA genes using long-read sequencing.</title>
        <authorList>
            <person name="Singleton C.M."/>
            <person name="Petriglieri F."/>
            <person name="Kristensen J.M."/>
            <person name="Kirkegaard R.H."/>
            <person name="Michaelsen T.Y."/>
            <person name="Andersen M.H."/>
            <person name="Karst S.M."/>
            <person name="Dueholm M.S."/>
            <person name="Nielsen P.H."/>
            <person name="Albertsen M."/>
        </authorList>
    </citation>
    <scope>NUCLEOTIDE SEQUENCE</scope>
    <source>
        <strain evidence="13">Fred_18-Q3-R57-64_BAT3C.431</strain>
    </source>
</reference>
<evidence type="ECO:0000256" key="2">
    <source>
        <dbReference type="ARBA" id="ARBA00012608"/>
    </source>
</evidence>
<dbReference type="PIRSF" id="PIRSF000350">
    <property type="entry name" value="Mercury_reductase_MerA"/>
    <property type="match status" value="1"/>
</dbReference>
<dbReference type="NCBIfam" id="TIGR01350">
    <property type="entry name" value="lipoamide_DH"/>
    <property type="match status" value="1"/>
</dbReference>
<comment type="cofactor">
    <cofactor evidence="10">
        <name>FAD</name>
        <dbReference type="ChEBI" id="CHEBI:57692"/>
    </cofactor>
    <text evidence="10">Binds 1 FAD per subunit.</text>
</comment>
<evidence type="ECO:0000313" key="13">
    <source>
        <dbReference type="EMBL" id="QQR92254.1"/>
    </source>
</evidence>
<dbReference type="GO" id="GO:0004148">
    <property type="term" value="F:dihydrolipoyl dehydrogenase (NADH) activity"/>
    <property type="evidence" value="ECO:0007669"/>
    <property type="project" value="UniProtKB-EC"/>
</dbReference>
<dbReference type="AlphaFoldDB" id="A0A7T9I0S9"/>
<feature type="domain" description="Pyridine nucleotide-disulphide oxidoreductase dimerisation" evidence="11">
    <location>
        <begin position="352"/>
        <end position="461"/>
    </location>
</feature>
<evidence type="ECO:0000256" key="1">
    <source>
        <dbReference type="ARBA" id="ARBA00007532"/>
    </source>
</evidence>
<keyword evidence="7" id="KW-1015">Disulfide bond</keyword>
<dbReference type="InterPro" id="IPR012999">
    <property type="entry name" value="Pyr_OxRdtase_I_AS"/>
</dbReference>
<keyword evidence="3 10" id="KW-0285">Flavoprotein</keyword>
<keyword evidence="4 10" id="KW-0274">FAD</keyword>
<dbReference type="Proteomes" id="UP000596004">
    <property type="component" value="Chromosome"/>
</dbReference>
<accession>A0A7T9I0S9</accession>
<comment type="catalytic activity">
    <reaction evidence="9 10">
        <text>N(6)-[(R)-dihydrolipoyl]-L-lysyl-[protein] + NAD(+) = N(6)-[(R)-lipoyl]-L-lysyl-[protein] + NADH + H(+)</text>
        <dbReference type="Rhea" id="RHEA:15045"/>
        <dbReference type="Rhea" id="RHEA-COMP:10474"/>
        <dbReference type="Rhea" id="RHEA-COMP:10475"/>
        <dbReference type="ChEBI" id="CHEBI:15378"/>
        <dbReference type="ChEBI" id="CHEBI:57540"/>
        <dbReference type="ChEBI" id="CHEBI:57945"/>
        <dbReference type="ChEBI" id="CHEBI:83099"/>
        <dbReference type="ChEBI" id="CHEBI:83100"/>
        <dbReference type="EC" id="1.8.1.4"/>
    </reaction>
</comment>
<evidence type="ECO:0000256" key="7">
    <source>
        <dbReference type="ARBA" id="ARBA00023157"/>
    </source>
</evidence>
<dbReference type="SUPFAM" id="SSF51905">
    <property type="entry name" value="FAD/NAD(P)-binding domain"/>
    <property type="match status" value="1"/>
</dbReference>
<dbReference type="Gene3D" id="3.50.50.60">
    <property type="entry name" value="FAD/NAD(P)-binding domain"/>
    <property type="match status" value="2"/>
</dbReference>
<name>A0A7T9I0S9_9ARCH</name>
<dbReference type="PROSITE" id="PS00076">
    <property type="entry name" value="PYRIDINE_REDOX_1"/>
    <property type="match status" value="1"/>
</dbReference>
<proteinExistence type="inferred from homology"/>
<dbReference type="FunFam" id="3.30.390.30:FF:000001">
    <property type="entry name" value="Dihydrolipoyl dehydrogenase"/>
    <property type="match status" value="1"/>
</dbReference>
<dbReference type="InterPro" id="IPR023753">
    <property type="entry name" value="FAD/NAD-binding_dom"/>
</dbReference>
<dbReference type="PANTHER" id="PTHR22912:SF160">
    <property type="entry name" value="DIHYDROLIPOYL DEHYDROGENASE"/>
    <property type="match status" value="1"/>
</dbReference>
<organism evidence="13">
    <name type="scientific">Candidatus Iainarchaeum sp</name>
    <dbReference type="NCBI Taxonomy" id="3101447"/>
    <lineage>
        <taxon>Archaea</taxon>
        <taxon>Candidatus Iainarchaeota</taxon>
        <taxon>Candidatus Iainarchaeia</taxon>
        <taxon>Candidatus Iainarchaeales</taxon>
        <taxon>Candidatus Iainarchaeaceae</taxon>
        <taxon>Candidatus Iainarchaeum</taxon>
    </lineage>
</organism>
<keyword evidence="6 10" id="KW-0520">NAD</keyword>
<dbReference type="InterPro" id="IPR006258">
    <property type="entry name" value="Lipoamide_DH"/>
</dbReference>
<comment type="miscellaneous">
    <text evidence="10">The active site is a redox-active disulfide bond.</text>
</comment>
<dbReference type="InterPro" id="IPR036188">
    <property type="entry name" value="FAD/NAD-bd_sf"/>
</dbReference>
<keyword evidence="8 10" id="KW-0676">Redox-active center</keyword>
<sequence length="471" mass="50160">MVMGETTEHTDIAIIGSGPGGYVAALRAGKLGKQVTLIEKDPKGLGGICLHHGCIPSKSLIHTANLFHDCTHSQELGIHISNATLDFTQTQQFKSSVIDQLTKGIETLLKKAGVDVMFGTATFEKSHQLHIEQAHETLTLTADNIILASGARPMELPQLPFNGQTVITSKEALSLQQIPNSMAIVGGGYIAVELAHVYQKFGTQVTMIQRSPTILSQADPIVSELMRKQLEQFGVKILTNTEIASAAASKSGTILSTKAKDGTLTQLDVEKVLVATGRVPNTENLGLENTKVKLDEQGFVAVNEKCFTSDPKILAIGDVTGNPMLAHRGFYMGKIAAEVCAGLPSAYDAQVVPSVVYSDPEIAYVGLQEQEALKQGRQIITGFFPFSANGRALGSHRPAGFVKLIADPVSHVVLGGLLVGGRVSELISEVAFAIETASRLEDIAGTVHPHPTYSEAIAEAAENALKKGVHY</sequence>
<dbReference type="InterPro" id="IPR050151">
    <property type="entry name" value="Class-I_Pyr_Nuc-Dis_Oxidored"/>
</dbReference>
<dbReference type="InterPro" id="IPR004099">
    <property type="entry name" value="Pyr_nucl-diS_OxRdtase_dimer"/>
</dbReference>
<evidence type="ECO:0000256" key="5">
    <source>
        <dbReference type="ARBA" id="ARBA00023002"/>
    </source>
</evidence>
<evidence type="ECO:0000259" key="11">
    <source>
        <dbReference type="Pfam" id="PF02852"/>
    </source>
</evidence>
<dbReference type="InterPro" id="IPR001100">
    <property type="entry name" value="Pyr_nuc-diS_OxRdtase"/>
</dbReference>
<evidence type="ECO:0000256" key="9">
    <source>
        <dbReference type="ARBA" id="ARBA00049187"/>
    </source>
</evidence>
<keyword evidence="5 10" id="KW-0560">Oxidoreductase</keyword>
<evidence type="ECO:0000256" key="10">
    <source>
        <dbReference type="RuleBase" id="RU003692"/>
    </source>
</evidence>
<dbReference type="Pfam" id="PF07992">
    <property type="entry name" value="Pyr_redox_2"/>
    <property type="match status" value="1"/>
</dbReference>
<dbReference type="GO" id="GO:0006103">
    <property type="term" value="P:2-oxoglutarate metabolic process"/>
    <property type="evidence" value="ECO:0007669"/>
    <property type="project" value="TreeGrafter"/>
</dbReference>
<evidence type="ECO:0000259" key="12">
    <source>
        <dbReference type="Pfam" id="PF07992"/>
    </source>
</evidence>
<dbReference type="GO" id="GO:0050660">
    <property type="term" value="F:flavin adenine dinucleotide binding"/>
    <property type="evidence" value="ECO:0007669"/>
    <property type="project" value="InterPro"/>
</dbReference>
<evidence type="ECO:0000256" key="3">
    <source>
        <dbReference type="ARBA" id="ARBA00022630"/>
    </source>
</evidence>
<dbReference type="Pfam" id="PF02852">
    <property type="entry name" value="Pyr_redox_dim"/>
    <property type="match status" value="1"/>
</dbReference>
<dbReference type="EMBL" id="CP064981">
    <property type="protein sequence ID" value="QQR92254.1"/>
    <property type="molecule type" value="Genomic_DNA"/>
</dbReference>
<evidence type="ECO:0000256" key="4">
    <source>
        <dbReference type="ARBA" id="ARBA00022827"/>
    </source>
</evidence>
<dbReference type="InterPro" id="IPR016156">
    <property type="entry name" value="FAD/NAD-linked_Rdtase_dimer_sf"/>
</dbReference>
<feature type="domain" description="FAD/NAD(P)-binding" evidence="12">
    <location>
        <begin position="11"/>
        <end position="333"/>
    </location>
</feature>
<dbReference type="EC" id="1.8.1.4" evidence="2 10"/>